<sequence length="264" mass="28791">MPLAVRDGAELFWECHGGDGPPLVLAAGLGGVGTYWEPNIPALRERFRVYTFDQRGTGRSSRCAVESVEQMSADLVAILDAAKLDRVHYLGHSTGGAIGVATALDYPQRLASLMVYASTTCGDAYRRRIFALRAALHKSMGPESYAAYTTLLLYPPYYINANHESLLAAEARAARDLGDPHVQQSRLNAILAFDRRDELSAIAIPTAVVCADDDILTPSYFSKEYAARIPNAVSHWIDRGGHALSRTEPDTFNALALAFFSAQR</sequence>
<evidence type="ECO:0000313" key="3">
    <source>
        <dbReference type="Proteomes" id="UP000318141"/>
    </source>
</evidence>
<evidence type="ECO:0000313" key="2">
    <source>
        <dbReference type="EMBL" id="TWG80404.1"/>
    </source>
</evidence>
<dbReference type="GO" id="GO:0016787">
    <property type="term" value="F:hydrolase activity"/>
    <property type="evidence" value="ECO:0007669"/>
    <property type="project" value="UniProtKB-KW"/>
</dbReference>
<dbReference type="Gene3D" id="3.40.50.1820">
    <property type="entry name" value="alpha/beta hydrolase"/>
    <property type="match status" value="1"/>
</dbReference>
<reference evidence="2 3" key="1">
    <citation type="submission" date="2019-07" db="EMBL/GenBank/DDBJ databases">
        <title>Genome sequencing of lignin-degrading bacterial isolates.</title>
        <authorList>
            <person name="Gladden J."/>
        </authorList>
    </citation>
    <scope>NUCLEOTIDE SEQUENCE [LARGE SCALE GENOMIC DNA]</scope>
    <source>
        <strain evidence="2 3">J11</strain>
    </source>
</reference>
<dbReference type="Pfam" id="PF00561">
    <property type="entry name" value="Abhydrolase_1"/>
    <property type="match status" value="1"/>
</dbReference>
<dbReference type="SUPFAM" id="SSF53474">
    <property type="entry name" value="alpha/beta-Hydrolases"/>
    <property type="match status" value="1"/>
</dbReference>
<comment type="caution">
    <text evidence="2">The sequence shown here is derived from an EMBL/GenBank/DDBJ whole genome shotgun (WGS) entry which is preliminary data.</text>
</comment>
<dbReference type="AlphaFoldDB" id="A0A562B5M3"/>
<organism evidence="2 3">
    <name type="scientific">Cupriavidus gilardii J11</name>
    <dbReference type="NCBI Taxonomy" id="936133"/>
    <lineage>
        <taxon>Bacteria</taxon>
        <taxon>Pseudomonadati</taxon>
        <taxon>Pseudomonadota</taxon>
        <taxon>Betaproteobacteria</taxon>
        <taxon>Burkholderiales</taxon>
        <taxon>Burkholderiaceae</taxon>
        <taxon>Cupriavidus</taxon>
    </lineage>
</organism>
<keyword evidence="2" id="KW-0378">Hydrolase</keyword>
<dbReference type="InterPro" id="IPR000073">
    <property type="entry name" value="AB_hydrolase_1"/>
</dbReference>
<dbReference type="PANTHER" id="PTHR43433">
    <property type="entry name" value="HYDROLASE, ALPHA/BETA FOLD FAMILY PROTEIN"/>
    <property type="match status" value="1"/>
</dbReference>
<dbReference type="EMBL" id="VLJN01000045">
    <property type="protein sequence ID" value="TWG80404.1"/>
    <property type="molecule type" value="Genomic_DNA"/>
</dbReference>
<dbReference type="InterPro" id="IPR050471">
    <property type="entry name" value="AB_hydrolase"/>
</dbReference>
<keyword evidence="3" id="KW-1185">Reference proteome</keyword>
<dbReference type="PRINTS" id="PR00111">
    <property type="entry name" value="ABHYDROLASE"/>
</dbReference>
<proteinExistence type="predicted"/>
<dbReference type="PANTHER" id="PTHR43433:SF5">
    <property type="entry name" value="AB HYDROLASE-1 DOMAIN-CONTAINING PROTEIN"/>
    <property type="match status" value="1"/>
</dbReference>
<dbReference type="InterPro" id="IPR029058">
    <property type="entry name" value="AB_hydrolase_fold"/>
</dbReference>
<gene>
    <name evidence="2" type="ORF">L602_000500000500</name>
</gene>
<feature type="domain" description="AB hydrolase-1" evidence="1">
    <location>
        <begin position="21"/>
        <end position="244"/>
    </location>
</feature>
<evidence type="ECO:0000259" key="1">
    <source>
        <dbReference type="Pfam" id="PF00561"/>
    </source>
</evidence>
<dbReference type="Proteomes" id="UP000318141">
    <property type="component" value="Unassembled WGS sequence"/>
</dbReference>
<accession>A0A562B5M3</accession>
<name>A0A562B5M3_9BURK</name>
<protein>
    <submittedName>
        <fullName evidence="2">Aminoacrylate hydrolase</fullName>
    </submittedName>
</protein>